<name>A0A1J1J9I6_9DIPT</name>
<evidence type="ECO:0000313" key="3">
    <source>
        <dbReference type="Proteomes" id="UP000183832"/>
    </source>
</evidence>
<proteinExistence type="predicted"/>
<dbReference type="EMBL" id="CVRI01000075">
    <property type="protein sequence ID" value="CRL08540.1"/>
    <property type="molecule type" value="Genomic_DNA"/>
</dbReference>
<keyword evidence="1" id="KW-0732">Signal</keyword>
<accession>A0A1J1J9I6</accession>
<sequence>MILILMLWQVFKTLSQKNDEREYVATFSLNVKVEAEGSFNQDGNVLPATHLLWRISLRKKCHCTMAFDQEVNAKHNNSSVSCYQNFVPCDENIHNLQEITRKSKTIYLNQSIENRKGS</sequence>
<gene>
    <name evidence="2" type="ORF">CLUMA_CG021588</name>
</gene>
<dbReference type="AlphaFoldDB" id="A0A1J1J9I6"/>
<organism evidence="2 3">
    <name type="scientific">Clunio marinus</name>
    <dbReference type="NCBI Taxonomy" id="568069"/>
    <lineage>
        <taxon>Eukaryota</taxon>
        <taxon>Metazoa</taxon>
        <taxon>Ecdysozoa</taxon>
        <taxon>Arthropoda</taxon>
        <taxon>Hexapoda</taxon>
        <taxon>Insecta</taxon>
        <taxon>Pterygota</taxon>
        <taxon>Neoptera</taxon>
        <taxon>Endopterygota</taxon>
        <taxon>Diptera</taxon>
        <taxon>Nematocera</taxon>
        <taxon>Chironomoidea</taxon>
        <taxon>Chironomidae</taxon>
        <taxon>Clunio</taxon>
    </lineage>
</organism>
<reference evidence="2 3" key="1">
    <citation type="submission" date="2015-04" db="EMBL/GenBank/DDBJ databases">
        <authorList>
            <person name="Syromyatnikov M.Y."/>
            <person name="Popov V.N."/>
        </authorList>
    </citation>
    <scope>NUCLEOTIDE SEQUENCE [LARGE SCALE GENOMIC DNA]</scope>
</reference>
<protein>
    <submittedName>
        <fullName evidence="2">CLUMA_CG021588, isoform A</fullName>
    </submittedName>
</protein>
<keyword evidence="3" id="KW-1185">Reference proteome</keyword>
<evidence type="ECO:0000313" key="2">
    <source>
        <dbReference type="EMBL" id="CRL08540.1"/>
    </source>
</evidence>
<feature type="chain" id="PRO_5012227359" evidence="1">
    <location>
        <begin position="16"/>
        <end position="118"/>
    </location>
</feature>
<evidence type="ECO:0000256" key="1">
    <source>
        <dbReference type="SAM" id="SignalP"/>
    </source>
</evidence>
<feature type="signal peptide" evidence="1">
    <location>
        <begin position="1"/>
        <end position="15"/>
    </location>
</feature>
<dbReference type="Proteomes" id="UP000183832">
    <property type="component" value="Unassembled WGS sequence"/>
</dbReference>